<dbReference type="Pfam" id="PF04381">
    <property type="entry name" value="RdgC"/>
    <property type="match status" value="1"/>
</dbReference>
<name>A0A975B3E9_9BACT</name>
<keyword evidence="1" id="KW-0269">Exonuclease</keyword>
<accession>A0A975B3E9</accession>
<evidence type="ECO:0000313" key="1">
    <source>
        <dbReference type="EMBL" id="QTA78051.1"/>
    </source>
</evidence>
<evidence type="ECO:0000313" key="2">
    <source>
        <dbReference type="Proteomes" id="UP000663720"/>
    </source>
</evidence>
<dbReference type="KEGG" id="dli:dnl_02600"/>
<dbReference type="GO" id="GO:0004527">
    <property type="term" value="F:exonuclease activity"/>
    <property type="evidence" value="ECO:0007669"/>
    <property type="project" value="UniProtKB-KW"/>
</dbReference>
<organism evidence="1 2">
    <name type="scientific">Desulfonema limicola</name>
    <dbReference type="NCBI Taxonomy" id="45656"/>
    <lineage>
        <taxon>Bacteria</taxon>
        <taxon>Pseudomonadati</taxon>
        <taxon>Thermodesulfobacteriota</taxon>
        <taxon>Desulfobacteria</taxon>
        <taxon>Desulfobacterales</taxon>
        <taxon>Desulfococcaceae</taxon>
        <taxon>Desulfonema</taxon>
    </lineage>
</organism>
<proteinExistence type="predicted"/>
<keyword evidence="1" id="KW-0540">Nuclease</keyword>
<sequence length="205" mass="23453">MGLLSSTVSITRYKVEGHIEEPVLENITDNLKKNTISEFIEQDETEKITGWTSFENPYQPDFEGSSFSIGTYLLFSLRIDKKTIPAKVIKQHYTLEIAKKLAETGRENLSKNEKQAVKDHVIYVLSQRIPAVPNTYDLVWNYEDAVLWFFSTQKSANEELENLFSKSFKLNLIRMFPYTIADLTAGLSEPDREVLSKLSPAGFTE</sequence>
<dbReference type="EMBL" id="CP061799">
    <property type="protein sequence ID" value="QTA78051.1"/>
    <property type="molecule type" value="Genomic_DNA"/>
</dbReference>
<dbReference type="GO" id="GO:0006310">
    <property type="term" value="P:DNA recombination"/>
    <property type="evidence" value="ECO:0007669"/>
    <property type="project" value="InterPro"/>
</dbReference>
<dbReference type="AlphaFoldDB" id="A0A975B3E9"/>
<keyword evidence="2" id="KW-1185">Reference proteome</keyword>
<keyword evidence="1" id="KW-0378">Hydrolase</keyword>
<dbReference type="Proteomes" id="UP000663720">
    <property type="component" value="Chromosome"/>
</dbReference>
<dbReference type="InterPro" id="IPR007476">
    <property type="entry name" value="RdgC"/>
</dbReference>
<protein>
    <submittedName>
        <fullName evidence="1">Exonuclease, RdgC</fullName>
    </submittedName>
</protein>
<reference evidence="1" key="1">
    <citation type="journal article" date="2021" name="Microb. Physiol.">
        <title>Proteogenomic Insights into the Physiology of Marine, Sulfate-Reducing, Filamentous Desulfonema limicola and Desulfonema magnum.</title>
        <authorList>
            <person name="Schnaars V."/>
            <person name="Wohlbrand L."/>
            <person name="Scheve S."/>
            <person name="Hinrichs C."/>
            <person name="Reinhardt R."/>
            <person name="Rabus R."/>
        </authorList>
    </citation>
    <scope>NUCLEOTIDE SEQUENCE</scope>
    <source>
        <strain evidence="1">5ac10</strain>
    </source>
</reference>
<gene>
    <name evidence="1" type="ORF">dnl_02600</name>
</gene>
<dbReference type="RefSeq" id="WP_207689953.1">
    <property type="nucleotide sequence ID" value="NZ_CP061799.1"/>
</dbReference>